<dbReference type="InterPro" id="IPR029063">
    <property type="entry name" value="SAM-dependent_MTases_sf"/>
</dbReference>
<evidence type="ECO:0000256" key="5">
    <source>
        <dbReference type="HAMAP-Rule" id="MF_02126"/>
    </source>
</evidence>
<dbReference type="InterPro" id="IPR007848">
    <property type="entry name" value="Small_mtfrase_dom"/>
</dbReference>
<evidence type="ECO:0000259" key="6">
    <source>
        <dbReference type="Pfam" id="PF05175"/>
    </source>
</evidence>
<dbReference type="RefSeq" id="WP_112432817.1">
    <property type="nucleotide sequence ID" value="NZ_MCIF01000002.1"/>
</dbReference>
<evidence type="ECO:0000256" key="4">
    <source>
        <dbReference type="ARBA" id="ARBA00048391"/>
    </source>
</evidence>
<dbReference type="GO" id="GO:0102559">
    <property type="term" value="F:peptide chain release factor N(5)-glutamine methyltransferase activity"/>
    <property type="evidence" value="ECO:0007669"/>
    <property type="project" value="UniProtKB-EC"/>
</dbReference>
<dbReference type="OrthoDB" id="9800643at2"/>
<keyword evidence="2 5" id="KW-0808">Transferase</keyword>
<dbReference type="GO" id="GO:0032259">
    <property type="term" value="P:methylation"/>
    <property type="evidence" value="ECO:0007669"/>
    <property type="project" value="UniProtKB-KW"/>
</dbReference>
<feature type="binding site" evidence="5">
    <location>
        <position position="150"/>
    </location>
    <ligand>
        <name>S-adenosyl-L-methionine</name>
        <dbReference type="ChEBI" id="CHEBI:59789"/>
    </ligand>
</feature>
<comment type="caution">
    <text evidence="8">The sequence shown here is derived from an EMBL/GenBank/DDBJ whole genome shotgun (WGS) entry which is preliminary data.</text>
</comment>
<dbReference type="HAMAP" id="MF_02126">
    <property type="entry name" value="RF_methyltr_PrmC"/>
    <property type="match status" value="1"/>
</dbReference>
<feature type="binding site" evidence="5">
    <location>
        <position position="193"/>
    </location>
    <ligand>
        <name>S-adenosyl-L-methionine</name>
        <dbReference type="ChEBI" id="CHEBI:59789"/>
    </ligand>
</feature>
<dbReference type="EC" id="2.1.1.297" evidence="5"/>
<keyword evidence="3 5" id="KW-0949">S-adenosyl-L-methionine</keyword>
<evidence type="ECO:0000256" key="1">
    <source>
        <dbReference type="ARBA" id="ARBA00022603"/>
    </source>
</evidence>
<protein>
    <recommendedName>
        <fullName evidence="5">Release factor glutamine methyltransferase</fullName>
        <shortName evidence="5">RF MTase</shortName>
        <ecNumber evidence="5">2.1.1.297</ecNumber>
    </recommendedName>
    <alternativeName>
        <fullName evidence="5">N5-glutamine methyltransferase PrmC</fullName>
    </alternativeName>
    <alternativeName>
        <fullName evidence="5">Protein-(glutamine-N5) MTase PrmC</fullName>
    </alternativeName>
    <alternativeName>
        <fullName evidence="5">Protein-glutamine N-methyltransferase PrmC</fullName>
    </alternativeName>
</protein>
<evidence type="ECO:0000256" key="2">
    <source>
        <dbReference type="ARBA" id="ARBA00022679"/>
    </source>
</evidence>
<comment type="function">
    <text evidence="5">Methylates the class 1 translation termination release factors RF1/PrfA and RF2/PrfB on the glutamine residue of the universally conserved GGQ motif.</text>
</comment>
<name>A0A328VLB4_9CHLR</name>
<dbReference type="PANTHER" id="PTHR18895">
    <property type="entry name" value="HEMK METHYLTRANSFERASE"/>
    <property type="match status" value="1"/>
</dbReference>
<dbReference type="PANTHER" id="PTHR18895:SF74">
    <property type="entry name" value="MTRF1L RELEASE FACTOR GLUTAMINE METHYLTRANSFERASE"/>
    <property type="match status" value="1"/>
</dbReference>
<dbReference type="Pfam" id="PF05175">
    <property type="entry name" value="MTS"/>
    <property type="match status" value="1"/>
</dbReference>
<proteinExistence type="inferred from homology"/>
<dbReference type="Gene3D" id="1.10.8.10">
    <property type="entry name" value="DNA helicase RuvA subunit, C-terminal domain"/>
    <property type="match status" value="1"/>
</dbReference>
<dbReference type="AlphaFoldDB" id="A0A328VLB4"/>
<dbReference type="InterPro" id="IPR040758">
    <property type="entry name" value="PrmC_N"/>
</dbReference>
<dbReference type="Pfam" id="PF17827">
    <property type="entry name" value="PrmC_N"/>
    <property type="match status" value="1"/>
</dbReference>
<feature type="binding site" evidence="5">
    <location>
        <begin position="126"/>
        <end position="130"/>
    </location>
    <ligand>
        <name>S-adenosyl-L-methionine</name>
        <dbReference type="ChEBI" id="CHEBI:59789"/>
    </ligand>
</feature>
<evidence type="ECO:0000259" key="7">
    <source>
        <dbReference type="Pfam" id="PF17827"/>
    </source>
</evidence>
<dbReference type="Proteomes" id="UP000248706">
    <property type="component" value="Unassembled WGS sequence"/>
</dbReference>
<accession>A0A328VLB4</accession>
<sequence length="289" mass="32343">MTVKEALEWGRRLLQTTGRSAREAGRDVQVLLGHVLGVERSALYAHPERELTEAELQRLTALLERRQRGEPVAYLLGHKEFFGLDLLVDRRVLIPRPETELLVEAVLAEARNRLSRGEVPIVADIGTGSGAIAVALAVSEPHLPYLYACDSSAAALEVARLNCQRHGVSQRVRLLQGDLAEPLPEPVDLLVANLPYVGTEERELLAPDVRDFEPAEALFAGPRGLTLLERLLRQLHERPVLKDRAKVFLEIGYQQREALEALARQLWPALQLTCQRDYAGQERLLILTF</sequence>
<gene>
    <name evidence="5" type="primary">prmC</name>
    <name evidence="8" type="ORF">A4R35_20640</name>
</gene>
<evidence type="ECO:0000313" key="9">
    <source>
        <dbReference type="Proteomes" id="UP000248706"/>
    </source>
</evidence>
<dbReference type="InterPro" id="IPR050320">
    <property type="entry name" value="N5-glutamine_MTase"/>
</dbReference>
<comment type="caution">
    <text evidence="5">Lacks conserved residue(s) required for the propagation of feature annotation.</text>
</comment>
<dbReference type="EMBL" id="MCIF01000002">
    <property type="protein sequence ID" value="RAQ97959.1"/>
    <property type="molecule type" value="Genomic_DNA"/>
</dbReference>
<dbReference type="InterPro" id="IPR004556">
    <property type="entry name" value="HemK-like"/>
</dbReference>
<organism evidence="8 9">
    <name type="scientific">Thermogemmatispora tikiterensis</name>
    <dbReference type="NCBI Taxonomy" id="1825093"/>
    <lineage>
        <taxon>Bacteria</taxon>
        <taxon>Bacillati</taxon>
        <taxon>Chloroflexota</taxon>
        <taxon>Ktedonobacteria</taxon>
        <taxon>Thermogemmatisporales</taxon>
        <taxon>Thermogemmatisporaceae</taxon>
        <taxon>Thermogemmatispora</taxon>
    </lineage>
</organism>
<evidence type="ECO:0000313" key="8">
    <source>
        <dbReference type="EMBL" id="RAQ97959.1"/>
    </source>
</evidence>
<keyword evidence="1 5" id="KW-0489">Methyltransferase</keyword>
<dbReference type="NCBIfam" id="TIGR00536">
    <property type="entry name" value="hemK_fam"/>
    <property type="match status" value="1"/>
</dbReference>
<dbReference type="Gene3D" id="3.40.50.150">
    <property type="entry name" value="Vaccinia Virus protein VP39"/>
    <property type="match status" value="1"/>
</dbReference>
<evidence type="ECO:0000256" key="3">
    <source>
        <dbReference type="ARBA" id="ARBA00022691"/>
    </source>
</evidence>
<reference evidence="8 9" key="1">
    <citation type="submission" date="2016-08" db="EMBL/GenBank/DDBJ databases">
        <title>Analysis of Carbohydrate Active Enzymes in Thermogemmatispora T81 Reveals Carbohydrate Degradation Ability.</title>
        <authorList>
            <person name="Tomazini A."/>
            <person name="Lal S."/>
            <person name="Stott M."/>
            <person name="Henrissat B."/>
            <person name="Polikarpov I."/>
            <person name="Sparling R."/>
            <person name="Levin D.B."/>
        </authorList>
    </citation>
    <scope>NUCLEOTIDE SEQUENCE [LARGE SCALE GENOMIC DNA]</scope>
    <source>
        <strain evidence="8 9">T81</strain>
    </source>
</reference>
<feature type="domain" description="Methyltransferase small" evidence="6">
    <location>
        <begin position="121"/>
        <end position="199"/>
    </location>
</feature>
<feature type="domain" description="Release factor glutamine methyltransferase N-terminal" evidence="7">
    <location>
        <begin position="5"/>
        <end position="77"/>
    </location>
</feature>
<dbReference type="CDD" id="cd02440">
    <property type="entry name" value="AdoMet_MTases"/>
    <property type="match status" value="1"/>
</dbReference>
<dbReference type="InterPro" id="IPR019874">
    <property type="entry name" value="RF_methyltr_PrmC"/>
</dbReference>
<comment type="catalytic activity">
    <reaction evidence="4 5">
        <text>L-glutaminyl-[peptide chain release factor] + S-adenosyl-L-methionine = N(5)-methyl-L-glutaminyl-[peptide chain release factor] + S-adenosyl-L-homocysteine + H(+)</text>
        <dbReference type="Rhea" id="RHEA:42896"/>
        <dbReference type="Rhea" id="RHEA-COMP:10271"/>
        <dbReference type="Rhea" id="RHEA-COMP:10272"/>
        <dbReference type="ChEBI" id="CHEBI:15378"/>
        <dbReference type="ChEBI" id="CHEBI:30011"/>
        <dbReference type="ChEBI" id="CHEBI:57856"/>
        <dbReference type="ChEBI" id="CHEBI:59789"/>
        <dbReference type="ChEBI" id="CHEBI:61891"/>
        <dbReference type="EC" id="2.1.1.297"/>
    </reaction>
</comment>
<dbReference type="NCBIfam" id="TIGR03534">
    <property type="entry name" value="RF_mod_PrmC"/>
    <property type="match status" value="1"/>
</dbReference>
<keyword evidence="9" id="KW-1185">Reference proteome</keyword>
<dbReference type="SUPFAM" id="SSF53335">
    <property type="entry name" value="S-adenosyl-L-methionine-dependent methyltransferases"/>
    <property type="match status" value="1"/>
</dbReference>
<comment type="similarity">
    <text evidence="5">Belongs to the protein N5-glutamine methyltransferase family. PrmC subfamily.</text>
</comment>